<dbReference type="SUPFAM" id="SSF102405">
    <property type="entry name" value="MCP/YpsA-like"/>
    <property type="match status" value="1"/>
</dbReference>
<accession>A0A4Y3RBM9</accession>
<dbReference type="EMBL" id="BJMM01000044">
    <property type="protein sequence ID" value="GEB53170.1"/>
    <property type="molecule type" value="Genomic_DNA"/>
</dbReference>
<evidence type="ECO:0008006" key="3">
    <source>
        <dbReference type="Google" id="ProtNLM"/>
    </source>
</evidence>
<name>A0A4Y3RBM9_STRCI</name>
<evidence type="ECO:0000313" key="1">
    <source>
        <dbReference type="EMBL" id="GEB53170.1"/>
    </source>
</evidence>
<comment type="caution">
    <text evidence="1">The sequence shown here is derived from an EMBL/GenBank/DDBJ whole genome shotgun (WGS) entry which is preliminary data.</text>
</comment>
<gene>
    <name evidence="1" type="ORF">SCA03_57210</name>
</gene>
<keyword evidence="2" id="KW-1185">Reference proteome</keyword>
<dbReference type="AlphaFoldDB" id="A0A4Y3RBM9"/>
<reference evidence="1 2" key="1">
    <citation type="submission" date="2019-06" db="EMBL/GenBank/DDBJ databases">
        <title>Whole genome shotgun sequence of Streptomyces cacaoi subsp. cacaoi NBRC 12748.</title>
        <authorList>
            <person name="Hosoyama A."/>
            <person name="Uohara A."/>
            <person name="Ohji S."/>
            <person name="Ichikawa N."/>
        </authorList>
    </citation>
    <scope>NUCLEOTIDE SEQUENCE [LARGE SCALE GENOMIC DNA]</scope>
    <source>
        <strain evidence="1 2">NBRC 12748</strain>
    </source>
</reference>
<sequence length="152" mass="16704">MIVTRSMAVTGSRTTEHRPFAHYAALFERYLAPFAPGGHFHLGGMRGVGGLALEWLAERTDAELTVVLPGTLHDEPLDARRLVDRARERIAQIVELGASPVDADAYAARNRRLVDHTDMTIAFPVGTSRGSATWQTLEYTAEQGKPRLVVPI</sequence>
<dbReference type="Gene3D" id="3.40.50.450">
    <property type="match status" value="1"/>
</dbReference>
<organism evidence="1 2">
    <name type="scientific">Streptomyces cacaoi</name>
    <dbReference type="NCBI Taxonomy" id="1898"/>
    <lineage>
        <taxon>Bacteria</taxon>
        <taxon>Bacillati</taxon>
        <taxon>Actinomycetota</taxon>
        <taxon>Actinomycetes</taxon>
        <taxon>Kitasatosporales</taxon>
        <taxon>Streptomycetaceae</taxon>
        <taxon>Streptomyces</taxon>
    </lineage>
</organism>
<protein>
    <recommendedName>
        <fullName evidence="3">DNA recombination-mediator protein A</fullName>
    </recommendedName>
</protein>
<proteinExistence type="predicted"/>
<evidence type="ECO:0000313" key="2">
    <source>
        <dbReference type="Proteomes" id="UP000319210"/>
    </source>
</evidence>
<dbReference type="Proteomes" id="UP000319210">
    <property type="component" value="Unassembled WGS sequence"/>
</dbReference>